<name>A0A563VX17_9CYAN</name>
<dbReference type="OrthoDB" id="489715at2"/>
<sequence length="492" mass="58430">MLPIEELQKRIEQSELGQEFINNPLLNKDTWALIDLGYTEEEVKIATNKNIYFTDFLLPWLKLLTKLTVLAMVRQKFVIGTIKNKIYYLKQLDGFLSEQGYTQPELLTNSILKKFVIDSKKGKENKQKTLRYVSKLWTEEKWLKLSYTPIKYQKSTPKIETIPEEVLYQIYQNFHLFPPPLERLFRLQLALGARIGEMLRMLRQCLKKEGEQWFLLRWIEKRKHWRYQRVHLVIVELVREQQKFLDKQLGINSNFPKLFCNIYPRQEEGTRIGTKRFELKLIYTAEVLSSQTIQKWLRDFREEADLRDKHGNRFNLQSHMFRRTKASIMTNCGVKDEYIAAVLGHGSLDMLPHYRQRSLDKLEKEADTKGYVDMYGRVTTWEPKKPRYKQERLAELLAPKFTISSGNCHRPDLLGDCELRYACLSCEHHRVRLEDKPLIESDIKDLQQDLEQAQKAGKQRRVTEVNRFLGLLTTRLQGLEELENLKNKNNEE</sequence>
<dbReference type="InterPro" id="IPR002104">
    <property type="entry name" value="Integrase_catalytic"/>
</dbReference>
<evidence type="ECO:0000256" key="1">
    <source>
        <dbReference type="ARBA" id="ARBA00023172"/>
    </source>
</evidence>
<dbReference type="Proteomes" id="UP000320055">
    <property type="component" value="Unassembled WGS sequence"/>
</dbReference>
<dbReference type="SUPFAM" id="SSF56349">
    <property type="entry name" value="DNA breaking-rejoining enzymes"/>
    <property type="match status" value="1"/>
</dbReference>
<accession>A0A563VX17</accession>
<keyword evidence="4" id="KW-1185">Reference proteome</keyword>
<dbReference type="AlphaFoldDB" id="A0A563VX17"/>
<evidence type="ECO:0000259" key="2">
    <source>
        <dbReference type="PROSITE" id="PS51898"/>
    </source>
</evidence>
<proteinExistence type="predicted"/>
<dbReference type="GO" id="GO:0006310">
    <property type="term" value="P:DNA recombination"/>
    <property type="evidence" value="ECO:0007669"/>
    <property type="project" value="UniProtKB-KW"/>
</dbReference>
<dbReference type="GO" id="GO:0003677">
    <property type="term" value="F:DNA binding"/>
    <property type="evidence" value="ECO:0007669"/>
    <property type="project" value="InterPro"/>
</dbReference>
<dbReference type="PROSITE" id="PS51898">
    <property type="entry name" value="TYR_RECOMBINASE"/>
    <property type="match status" value="1"/>
</dbReference>
<protein>
    <submittedName>
        <fullName evidence="3">Phage integrase</fullName>
    </submittedName>
</protein>
<dbReference type="RefSeq" id="WP_144874616.1">
    <property type="nucleotide sequence ID" value="NZ_LR214108.1"/>
</dbReference>
<feature type="domain" description="Tyr recombinase" evidence="2">
    <location>
        <begin position="157"/>
        <end position="367"/>
    </location>
</feature>
<keyword evidence="1" id="KW-0233">DNA recombination</keyword>
<evidence type="ECO:0000313" key="3">
    <source>
        <dbReference type="EMBL" id="VEP15803.1"/>
    </source>
</evidence>
<evidence type="ECO:0000313" key="4">
    <source>
        <dbReference type="Proteomes" id="UP000320055"/>
    </source>
</evidence>
<dbReference type="GO" id="GO:0015074">
    <property type="term" value="P:DNA integration"/>
    <property type="evidence" value="ECO:0007669"/>
    <property type="project" value="InterPro"/>
</dbReference>
<dbReference type="Pfam" id="PF00589">
    <property type="entry name" value="Phage_integrase"/>
    <property type="match status" value="1"/>
</dbReference>
<dbReference type="InterPro" id="IPR011010">
    <property type="entry name" value="DNA_brk_join_enz"/>
</dbReference>
<dbReference type="InterPro" id="IPR013762">
    <property type="entry name" value="Integrase-like_cat_sf"/>
</dbReference>
<gene>
    <name evidence="3" type="ORF">H1P_3720002</name>
</gene>
<dbReference type="EMBL" id="CAACVJ010000304">
    <property type="protein sequence ID" value="VEP15803.1"/>
    <property type="molecule type" value="Genomic_DNA"/>
</dbReference>
<reference evidence="3 4" key="1">
    <citation type="submission" date="2019-01" db="EMBL/GenBank/DDBJ databases">
        <authorList>
            <person name="Brito A."/>
        </authorList>
    </citation>
    <scope>NUCLEOTIDE SEQUENCE [LARGE SCALE GENOMIC DNA]</scope>
    <source>
        <strain evidence="3">1</strain>
    </source>
</reference>
<organism evidence="3 4">
    <name type="scientific">Hyella patelloides LEGE 07179</name>
    <dbReference type="NCBI Taxonomy" id="945734"/>
    <lineage>
        <taxon>Bacteria</taxon>
        <taxon>Bacillati</taxon>
        <taxon>Cyanobacteriota</taxon>
        <taxon>Cyanophyceae</taxon>
        <taxon>Pleurocapsales</taxon>
        <taxon>Hyellaceae</taxon>
        <taxon>Hyella</taxon>
    </lineage>
</organism>
<dbReference type="Gene3D" id="1.10.443.10">
    <property type="entry name" value="Intergrase catalytic core"/>
    <property type="match status" value="1"/>
</dbReference>